<keyword evidence="2" id="KW-1185">Reference proteome</keyword>
<dbReference type="EMBL" id="KV784379">
    <property type="protein sequence ID" value="OEU08697.1"/>
    <property type="molecule type" value="Genomic_DNA"/>
</dbReference>
<dbReference type="AlphaFoldDB" id="A0A1E7ES77"/>
<protein>
    <submittedName>
        <fullName evidence="1">Uncharacterized protein</fullName>
    </submittedName>
</protein>
<organism evidence="1 2">
    <name type="scientific">Fragilariopsis cylindrus CCMP1102</name>
    <dbReference type="NCBI Taxonomy" id="635003"/>
    <lineage>
        <taxon>Eukaryota</taxon>
        <taxon>Sar</taxon>
        <taxon>Stramenopiles</taxon>
        <taxon>Ochrophyta</taxon>
        <taxon>Bacillariophyta</taxon>
        <taxon>Bacillariophyceae</taxon>
        <taxon>Bacillariophycidae</taxon>
        <taxon>Bacillariales</taxon>
        <taxon>Bacillariaceae</taxon>
        <taxon>Fragilariopsis</taxon>
    </lineage>
</organism>
<dbReference type="InParanoid" id="A0A1E7ES77"/>
<dbReference type="KEGG" id="fcy:FRACYDRAFT_249597"/>
<evidence type="ECO:0000313" key="2">
    <source>
        <dbReference type="Proteomes" id="UP000095751"/>
    </source>
</evidence>
<gene>
    <name evidence="1" type="ORF">FRACYDRAFT_249597</name>
</gene>
<name>A0A1E7ES77_9STRA</name>
<accession>A0A1E7ES77</accession>
<evidence type="ECO:0000313" key="1">
    <source>
        <dbReference type="EMBL" id="OEU08697.1"/>
    </source>
</evidence>
<dbReference type="Proteomes" id="UP000095751">
    <property type="component" value="Unassembled WGS sequence"/>
</dbReference>
<proteinExistence type="predicted"/>
<reference evidence="1 2" key="1">
    <citation type="submission" date="2016-09" db="EMBL/GenBank/DDBJ databases">
        <title>Extensive genetic diversity and differential bi-allelic expression allows diatom success in the polar Southern Ocean.</title>
        <authorList>
            <consortium name="DOE Joint Genome Institute"/>
            <person name="Mock T."/>
            <person name="Otillar R.P."/>
            <person name="Strauss J."/>
            <person name="Dupont C."/>
            <person name="Frickenhaus S."/>
            <person name="Maumus F."/>
            <person name="Mcmullan M."/>
            <person name="Sanges R."/>
            <person name="Schmutz J."/>
            <person name="Toseland A."/>
            <person name="Valas R."/>
            <person name="Veluchamy A."/>
            <person name="Ward B.J."/>
            <person name="Allen A."/>
            <person name="Barry K."/>
            <person name="Falciatore A."/>
            <person name="Ferrante M."/>
            <person name="Fortunato A.E."/>
            <person name="Gloeckner G."/>
            <person name="Gruber A."/>
            <person name="Hipkin R."/>
            <person name="Janech M."/>
            <person name="Kroth P."/>
            <person name="Leese F."/>
            <person name="Lindquist E."/>
            <person name="Lyon B.R."/>
            <person name="Martin J."/>
            <person name="Mayer C."/>
            <person name="Parker M."/>
            <person name="Quesneville H."/>
            <person name="Raymond J."/>
            <person name="Uhlig C."/>
            <person name="Valentin K.U."/>
            <person name="Worden A.Z."/>
            <person name="Armbrust E.V."/>
            <person name="Bowler C."/>
            <person name="Green B."/>
            <person name="Moulton V."/>
            <person name="Van Oosterhout C."/>
            <person name="Grigoriev I."/>
        </authorList>
    </citation>
    <scope>NUCLEOTIDE SEQUENCE [LARGE SCALE GENOMIC DNA]</scope>
    <source>
        <strain evidence="1 2">CCMP1102</strain>
    </source>
</reference>
<sequence>MAWHVTNELKNAIGMCIHILIKVTENGIGKGLVITVSWSEGNIVVVWDGYDRIDVNFFALNNSAEATYGVLAQSFGRQFGRPHASDDFPRGTGLIVNFKDEIPPRELGDRRRIPFWARK</sequence>